<evidence type="ECO:0000256" key="1">
    <source>
        <dbReference type="SAM" id="MobiDB-lite"/>
    </source>
</evidence>
<dbReference type="AlphaFoldDB" id="A0A5B7EPS9"/>
<dbReference type="Proteomes" id="UP000324222">
    <property type="component" value="Unassembled WGS sequence"/>
</dbReference>
<protein>
    <submittedName>
        <fullName evidence="2">Uncharacterized protein</fullName>
    </submittedName>
</protein>
<accession>A0A5B7EPS9</accession>
<feature type="compositionally biased region" description="Polar residues" evidence="1">
    <location>
        <begin position="45"/>
        <end position="60"/>
    </location>
</feature>
<feature type="region of interest" description="Disordered" evidence="1">
    <location>
        <begin position="45"/>
        <end position="66"/>
    </location>
</feature>
<name>A0A5B7EPS9_PORTR</name>
<reference evidence="2 3" key="1">
    <citation type="submission" date="2019-05" db="EMBL/GenBank/DDBJ databases">
        <title>Another draft genome of Portunus trituberculatus and its Hox gene families provides insights of decapod evolution.</title>
        <authorList>
            <person name="Jeong J.-H."/>
            <person name="Song I."/>
            <person name="Kim S."/>
            <person name="Choi T."/>
            <person name="Kim D."/>
            <person name="Ryu S."/>
            <person name="Kim W."/>
        </authorList>
    </citation>
    <scope>NUCLEOTIDE SEQUENCE [LARGE SCALE GENOMIC DNA]</scope>
    <source>
        <tissue evidence="2">Muscle</tissue>
    </source>
</reference>
<gene>
    <name evidence="2" type="ORF">E2C01_028567</name>
</gene>
<dbReference type="EMBL" id="VSRR010003209">
    <property type="protein sequence ID" value="MPC35149.1"/>
    <property type="molecule type" value="Genomic_DNA"/>
</dbReference>
<sequence>MPWSNPNICLLSMLTRSTTNGTPELIASDDTDRVQTSGQPSAVVTCQCGGTDSSQGQSNDEFWKIG</sequence>
<keyword evidence="3" id="KW-1185">Reference proteome</keyword>
<comment type="caution">
    <text evidence="2">The sequence shown here is derived from an EMBL/GenBank/DDBJ whole genome shotgun (WGS) entry which is preliminary data.</text>
</comment>
<evidence type="ECO:0000313" key="3">
    <source>
        <dbReference type="Proteomes" id="UP000324222"/>
    </source>
</evidence>
<proteinExistence type="predicted"/>
<organism evidence="2 3">
    <name type="scientific">Portunus trituberculatus</name>
    <name type="common">Swimming crab</name>
    <name type="synonym">Neptunus trituberculatus</name>
    <dbReference type="NCBI Taxonomy" id="210409"/>
    <lineage>
        <taxon>Eukaryota</taxon>
        <taxon>Metazoa</taxon>
        <taxon>Ecdysozoa</taxon>
        <taxon>Arthropoda</taxon>
        <taxon>Crustacea</taxon>
        <taxon>Multicrustacea</taxon>
        <taxon>Malacostraca</taxon>
        <taxon>Eumalacostraca</taxon>
        <taxon>Eucarida</taxon>
        <taxon>Decapoda</taxon>
        <taxon>Pleocyemata</taxon>
        <taxon>Brachyura</taxon>
        <taxon>Eubrachyura</taxon>
        <taxon>Portunoidea</taxon>
        <taxon>Portunidae</taxon>
        <taxon>Portuninae</taxon>
        <taxon>Portunus</taxon>
    </lineage>
</organism>
<evidence type="ECO:0000313" key="2">
    <source>
        <dbReference type="EMBL" id="MPC35149.1"/>
    </source>
</evidence>